<accession>A0AAW6TZV9</accession>
<dbReference type="EMBL" id="JASCXX010000008">
    <property type="protein sequence ID" value="MDI6449088.1"/>
    <property type="molecule type" value="Genomic_DNA"/>
</dbReference>
<name>A0AAW6TZV9_9BACT</name>
<dbReference type="RefSeq" id="WP_349244496.1">
    <property type="nucleotide sequence ID" value="NZ_JASCXX010000008.1"/>
</dbReference>
<keyword evidence="2" id="KW-1185">Reference proteome</keyword>
<evidence type="ECO:0000313" key="1">
    <source>
        <dbReference type="EMBL" id="MDI6449088.1"/>
    </source>
</evidence>
<dbReference type="Proteomes" id="UP001431776">
    <property type="component" value="Unassembled WGS sequence"/>
</dbReference>
<proteinExistence type="predicted"/>
<reference evidence="1" key="1">
    <citation type="submission" date="2023-05" db="EMBL/GenBank/DDBJ databases">
        <title>Anaerotaeda fermentans gen. nov., sp. nov., a novel anaerobic planctomycete of the new family within the order Sedimentisphaerales isolated from Taman Peninsula, Russia.</title>
        <authorList>
            <person name="Khomyakova M.A."/>
            <person name="Merkel A.Y."/>
            <person name="Slobodkin A.I."/>
        </authorList>
    </citation>
    <scope>NUCLEOTIDE SEQUENCE</scope>
    <source>
        <strain evidence="1">M17dextr</strain>
    </source>
</reference>
<evidence type="ECO:0000313" key="2">
    <source>
        <dbReference type="Proteomes" id="UP001431776"/>
    </source>
</evidence>
<gene>
    <name evidence="1" type="ORF">QJ522_08535</name>
</gene>
<organism evidence="1 2">
    <name type="scientific">Anaerobaca lacustris</name>
    <dbReference type="NCBI Taxonomy" id="3044600"/>
    <lineage>
        <taxon>Bacteria</taxon>
        <taxon>Pseudomonadati</taxon>
        <taxon>Planctomycetota</taxon>
        <taxon>Phycisphaerae</taxon>
        <taxon>Sedimentisphaerales</taxon>
        <taxon>Anaerobacaceae</taxon>
        <taxon>Anaerobaca</taxon>
    </lineage>
</organism>
<dbReference type="AlphaFoldDB" id="A0AAW6TZV9"/>
<sequence>MSDEAPEDVLAPAALKQAMKAFKKRLKLTRLDAESGLGGGPFSGGRSSDIVAIQPPNQYPRQVWDKLVEMGKLRHAGGGLYELRQESDAR</sequence>
<protein>
    <submittedName>
        <fullName evidence="1">Uncharacterized protein</fullName>
    </submittedName>
</protein>
<comment type="caution">
    <text evidence="1">The sequence shown here is derived from an EMBL/GenBank/DDBJ whole genome shotgun (WGS) entry which is preliminary data.</text>
</comment>